<comment type="subcellular location">
    <subcellularLocation>
        <location evidence="1 6">Nucleus</location>
    </subcellularLocation>
</comment>
<proteinExistence type="inferred from homology"/>
<keyword evidence="4 6" id="KW-0371">Homeobox</keyword>
<feature type="domain" description="Homeobox" evidence="8">
    <location>
        <begin position="1"/>
        <end position="64"/>
    </location>
</feature>
<feature type="region of interest" description="Disordered" evidence="7">
    <location>
        <begin position="247"/>
        <end position="269"/>
    </location>
</feature>
<organism evidence="9 10">
    <name type="scientific">Limulus polyphemus</name>
    <name type="common">Atlantic horseshoe crab</name>
    <dbReference type="NCBI Taxonomy" id="6850"/>
    <lineage>
        <taxon>Eukaryota</taxon>
        <taxon>Metazoa</taxon>
        <taxon>Ecdysozoa</taxon>
        <taxon>Arthropoda</taxon>
        <taxon>Chelicerata</taxon>
        <taxon>Merostomata</taxon>
        <taxon>Xiphosura</taxon>
        <taxon>Limulidae</taxon>
        <taxon>Limulus</taxon>
    </lineage>
</organism>
<feature type="compositionally biased region" description="Polar residues" evidence="7">
    <location>
        <begin position="248"/>
        <end position="269"/>
    </location>
</feature>
<evidence type="ECO:0000256" key="1">
    <source>
        <dbReference type="ARBA" id="ARBA00004123"/>
    </source>
</evidence>
<dbReference type="PANTHER" id="PTHR11211">
    <property type="entry name" value="IROQUOIS-CLASS HOMEODOMAIN PROTEIN IRX"/>
    <property type="match status" value="1"/>
</dbReference>
<evidence type="ECO:0000259" key="8">
    <source>
        <dbReference type="PROSITE" id="PS50071"/>
    </source>
</evidence>
<dbReference type="InterPro" id="IPR009057">
    <property type="entry name" value="Homeodomain-like_sf"/>
</dbReference>
<evidence type="ECO:0000256" key="7">
    <source>
        <dbReference type="SAM" id="MobiDB-lite"/>
    </source>
</evidence>
<feature type="region of interest" description="Disordered" evidence="7">
    <location>
        <begin position="65"/>
        <end position="140"/>
    </location>
</feature>
<dbReference type="RefSeq" id="XP_022244581.1">
    <property type="nucleotide sequence ID" value="XM_022388873.1"/>
</dbReference>
<feature type="DNA-binding region" description="Homeobox" evidence="6">
    <location>
        <begin position="3"/>
        <end position="65"/>
    </location>
</feature>
<dbReference type="SUPFAM" id="SSF46689">
    <property type="entry name" value="Homeodomain-like"/>
    <property type="match status" value="1"/>
</dbReference>
<evidence type="ECO:0000256" key="3">
    <source>
        <dbReference type="ARBA" id="ARBA00023125"/>
    </source>
</evidence>
<dbReference type="InterPro" id="IPR003893">
    <property type="entry name" value="Iroquois_homeo"/>
</dbReference>
<evidence type="ECO:0000313" key="10">
    <source>
        <dbReference type="RefSeq" id="XP_022244581.1"/>
    </source>
</evidence>
<dbReference type="Pfam" id="PF05920">
    <property type="entry name" value="Homeobox_KN"/>
    <property type="match status" value="1"/>
</dbReference>
<dbReference type="Gene3D" id="1.10.10.60">
    <property type="entry name" value="Homeodomain-like"/>
    <property type="match status" value="1"/>
</dbReference>
<dbReference type="PANTHER" id="PTHR11211:SF40">
    <property type="entry name" value="MIRROR, ISOFORM C"/>
    <property type="match status" value="1"/>
</dbReference>
<keyword evidence="5 6" id="KW-0539">Nucleus</keyword>
<evidence type="ECO:0000313" key="9">
    <source>
        <dbReference type="Proteomes" id="UP000694941"/>
    </source>
</evidence>
<dbReference type="PROSITE" id="PS50071">
    <property type="entry name" value="HOMEOBOX_2"/>
    <property type="match status" value="1"/>
</dbReference>
<protein>
    <submittedName>
        <fullName evidence="10">Iroquois-class homeodomain protein irx-4-A-like</fullName>
    </submittedName>
</protein>
<feature type="compositionally biased region" description="Polar residues" evidence="7">
    <location>
        <begin position="181"/>
        <end position="194"/>
    </location>
</feature>
<keyword evidence="3 6" id="KW-0238">DNA-binding</keyword>
<dbReference type="PROSITE" id="PS00027">
    <property type="entry name" value="HOMEOBOX_1"/>
    <property type="match status" value="1"/>
</dbReference>
<dbReference type="GeneID" id="106461799"/>
<accession>A0ABM1SLS5</accession>
<evidence type="ECO:0000256" key="5">
    <source>
        <dbReference type="ARBA" id="ARBA00023242"/>
    </source>
</evidence>
<sequence length="352" mass="39797">MDNVARRKNATRETTNTLKAWLYEHRKNPYPTKGEKIMLAIITKMTLTQVSTWFANARRRLKKENKMTWEPKNKPNDAEEIEEVNDNSVSTDETFCKDVKTKELREKSEDNSSVDQASTPPLSLDNELEERKTKDKVGEENYNSTFREILDHSSPQNLSSENKQFTLPSASRTYHQHIPSPGSTACQNTTSPGSPDSRPKIWSLAHTATSDSPPTLKRPPQYMLDNLQTLKYPHHLMLDSPPIMKCPSQLSSESTTPLKSPNQTMPTTITPLEKSTTLEPCNPLTPEIKERCYRLDMTEGFVTNNGLVSIYADHWHPSPDSRTSSPTKADPTLNFEATHVINTPGELSEKTV</sequence>
<evidence type="ECO:0000256" key="2">
    <source>
        <dbReference type="ARBA" id="ARBA00008446"/>
    </source>
</evidence>
<name>A0ABM1SLS5_LIMPO</name>
<feature type="compositionally biased region" description="Polar residues" evidence="7">
    <location>
        <begin position="111"/>
        <end position="121"/>
    </location>
</feature>
<dbReference type="InterPro" id="IPR001356">
    <property type="entry name" value="HD"/>
</dbReference>
<keyword evidence="9" id="KW-1185">Reference proteome</keyword>
<feature type="region of interest" description="Disordered" evidence="7">
    <location>
        <begin position="169"/>
        <end position="201"/>
    </location>
</feature>
<dbReference type="Proteomes" id="UP000694941">
    <property type="component" value="Unplaced"/>
</dbReference>
<feature type="compositionally biased region" description="Basic and acidic residues" evidence="7">
    <location>
        <begin position="94"/>
        <end position="110"/>
    </location>
</feature>
<dbReference type="SMART" id="SM00389">
    <property type="entry name" value="HOX"/>
    <property type="match status" value="1"/>
</dbReference>
<evidence type="ECO:0000256" key="6">
    <source>
        <dbReference type="PROSITE-ProRule" id="PRU00108"/>
    </source>
</evidence>
<gene>
    <name evidence="10" type="primary">LOC106461799</name>
</gene>
<reference evidence="10" key="1">
    <citation type="submission" date="2025-08" db="UniProtKB">
        <authorList>
            <consortium name="RefSeq"/>
        </authorList>
    </citation>
    <scope>IDENTIFICATION</scope>
    <source>
        <tissue evidence="10">Muscle</tissue>
    </source>
</reference>
<feature type="compositionally biased region" description="Basic and acidic residues" evidence="7">
    <location>
        <begin position="129"/>
        <end position="139"/>
    </location>
</feature>
<dbReference type="InterPro" id="IPR017970">
    <property type="entry name" value="Homeobox_CS"/>
</dbReference>
<dbReference type="InterPro" id="IPR008422">
    <property type="entry name" value="KN_HD"/>
</dbReference>
<comment type="similarity">
    <text evidence="2">Belongs to the TALE/IRO homeobox family.</text>
</comment>
<evidence type="ECO:0000256" key="4">
    <source>
        <dbReference type="ARBA" id="ARBA00023155"/>
    </source>
</evidence>
<feature type="compositionally biased region" description="Basic and acidic residues" evidence="7">
    <location>
        <begin position="65"/>
        <end position="77"/>
    </location>
</feature>
<dbReference type="CDD" id="cd00086">
    <property type="entry name" value="homeodomain"/>
    <property type="match status" value="1"/>
</dbReference>
<dbReference type="SMART" id="SM00548">
    <property type="entry name" value="IRO"/>
    <property type="match status" value="1"/>
</dbReference>